<organism evidence="3 5">
    <name type="scientific">Cymbomonas tetramitiformis</name>
    <dbReference type="NCBI Taxonomy" id="36881"/>
    <lineage>
        <taxon>Eukaryota</taxon>
        <taxon>Viridiplantae</taxon>
        <taxon>Chlorophyta</taxon>
        <taxon>Pyramimonadophyceae</taxon>
        <taxon>Pyramimonadales</taxon>
        <taxon>Pyramimonadaceae</taxon>
        <taxon>Cymbomonas</taxon>
    </lineage>
</organism>
<evidence type="ECO:0000313" key="4">
    <source>
        <dbReference type="EMBL" id="KAK3252944.1"/>
    </source>
</evidence>
<dbReference type="AlphaFoldDB" id="A0AAE0CFK4"/>
<reference evidence="3 5" key="1">
    <citation type="journal article" date="2015" name="Genome Biol. Evol.">
        <title>Comparative Genomics of a Bacterivorous Green Alga Reveals Evolutionary Causalities and Consequences of Phago-Mixotrophic Mode of Nutrition.</title>
        <authorList>
            <person name="Burns J.A."/>
            <person name="Paasch A."/>
            <person name="Narechania A."/>
            <person name="Kim E."/>
        </authorList>
    </citation>
    <scope>NUCLEOTIDE SEQUENCE [LARGE SCALE GENOMIC DNA]</scope>
    <source>
        <strain evidence="3">PLY_AMNH</strain>
    </source>
</reference>
<evidence type="ECO:0000313" key="3">
    <source>
        <dbReference type="EMBL" id="KAK3252942.1"/>
    </source>
</evidence>
<gene>
    <name evidence="4" type="ORF">CYMTET_37782</name>
    <name evidence="3" type="ORF">CYMTET_37783</name>
</gene>
<feature type="compositionally biased region" description="Polar residues" evidence="2">
    <location>
        <begin position="354"/>
        <end position="363"/>
    </location>
</feature>
<proteinExistence type="predicted"/>
<evidence type="ECO:0000256" key="2">
    <source>
        <dbReference type="SAM" id="MobiDB-lite"/>
    </source>
</evidence>
<feature type="region of interest" description="Disordered" evidence="2">
    <location>
        <begin position="213"/>
        <end position="278"/>
    </location>
</feature>
<feature type="compositionally biased region" description="Basic and acidic residues" evidence="2">
    <location>
        <begin position="410"/>
        <end position="425"/>
    </location>
</feature>
<reference evidence="3" key="2">
    <citation type="submission" date="2023-06" db="EMBL/GenBank/DDBJ databases">
        <title>Long-read-based genome assembly of the green algal bacterivore Cymbomonas tetramitiformis.</title>
        <authorList>
            <person name="Gyaltshen Y."/>
            <person name="Rozenberg A."/>
            <person name="Paasch A."/>
            <person name="Burns J.A."/>
            <person name="Warring S."/>
            <person name="Larson R."/>
            <person name="Maurer-Alcala X."/>
            <person name="Dacks J."/>
            <person name="Kim E."/>
        </authorList>
    </citation>
    <scope>NUCLEOTIDE SEQUENCE</scope>
    <source>
        <strain evidence="3">PLY_AMNH</strain>
    </source>
</reference>
<evidence type="ECO:0000313" key="5">
    <source>
        <dbReference type="Proteomes" id="UP001190700"/>
    </source>
</evidence>
<dbReference type="Proteomes" id="UP001190700">
    <property type="component" value="Unassembled WGS sequence"/>
</dbReference>
<comment type="caution">
    <text evidence="3">The sequence shown here is derived from an EMBL/GenBank/DDBJ whole genome shotgun (WGS) entry which is preliminary data.</text>
</comment>
<feature type="region of interest" description="Disordered" evidence="2">
    <location>
        <begin position="310"/>
        <end position="436"/>
    </location>
</feature>
<evidence type="ECO:0000256" key="1">
    <source>
        <dbReference type="SAM" id="Coils"/>
    </source>
</evidence>
<keyword evidence="1" id="KW-0175">Coiled coil</keyword>
<feature type="coiled-coil region" evidence="1">
    <location>
        <begin position="104"/>
        <end position="179"/>
    </location>
</feature>
<name>A0AAE0CFK4_9CHLO</name>
<accession>A0AAE0CFK4</accession>
<sequence length="696" mass="76338">MDFISILGASHRIGPWKFDDDGSELEDEGQHVFSDSPSPELPCTPRPATPQDLLNDSPQEVDEACNMVSYLSGLASTDEDAAEVSPLKQEDHAGDMVSSLTNLLEAEEAVSQVLRDQLDLFQEKEKARHELQEYKEKLLPSLKPATLLPSEVSKPDTVVRSEEETRSTLERKIKGLRSKIKLSARTGNLDVNTVAEIEPLPVFAEENLNVAQEPGMREKEGSQKQRKHPSAQTATCVHTRDMSPQHAGASTSGGSEVAPQPEVTPRGGQHKEGRSTEQRLLSTLEAALKREEELHQVATHREAAQLQRKELQEQVKQQRRHRAEMSSRGSSQASCEPRQEHSKGAKRRPLAEVTNHNARQGTEWNKKSAFKLSSPGKAKCATGTKAQTECVPDQAPTETGIQNQEEEYEDRGTGKSPVLEERQEQGEVQSTGDGEARLHPSLLEMQAALISTRKEAQQREAALEASLCEMQKVLGVSQEEARRREAELQAALEQVMVKLASGSDAAAQPDVAQGGSSDDAGELAEKLLVAAKGARKSRDQEVGAGTDHDEWRRYINSEEFRVRSNEVFDALCLDGAMEVSDTGKGGPSLGVSGITRAMDDLRQSLHERFKQSKVRPKSGRMPCELDEGQELQLDRRDFQQLARIYFSQPDEAVWIKAAKGTLRGVVASLICKGVARPVGALLLSGLVNGCKRIAGS</sequence>
<feature type="region of interest" description="Disordered" evidence="2">
    <location>
        <begin position="17"/>
        <end position="58"/>
    </location>
</feature>
<keyword evidence="5" id="KW-1185">Reference proteome</keyword>
<protein>
    <submittedName>
        <fullName evidence="3">Uncharacterized protein</fullName>
    </submittedName>
</protein>
<feature type="compositionally biased region" description="Pro residues" evidence="2">
    <location>
        <begin position="39"/>
        <end position="48"/>
    </location>
</feature>
<dbReference type="EMBL" id="LGRX02025087">
    <property type="protein sequence ID" value="KAK3252942.1"/>
    <property type="molecule type" value="Genomic_DNA"/>
</dbReference>
<dbReference type="EMBL" id="LGRX02025086">
    <property type="protein sequence ID" value="KAK3252944.1"/>
    <property type="molecule type" value="Genomic_DNA"/>
</dbReference>